<evidence type="ECO:0008006" key="3">
    <source>
        <dbReference type="Google" id="ProtNLM"/>
    </source>
</evidence>
<accession>A0A161PKY8</accession>
<dbReference type="Gene3D" id="3.40.50.10480">
    <property type="entry name" value="Probable brix-domain ribosomal biogenesis protein"/>
    <property type="match status" value="1"/>
</dbReference>
<dbReference type="OrthoDB" id="1653798at2"/>
<dbReference type="AlphaFoldDB" id="A0A161PKY8"/>
<reference evidence="1" key="1">
    <citation type="submission" date="2016-02" db="EMBL/GenBank/DDBJ databases">
        <title>Genome sequence of Bacillus trypoxylicola KCTC 13244(T).</title>
        <authorList>
            <person name="Jeong H."/>
            <person name="Park S.-H."/>
            <person name="Choi S.-K."/>
        </authorList>
    </citation>
    <scope>NUCLEOTIDE SEQUENCE [LARGE SCALE GENOMIC DNA]</scope>
    <source>
        <strain evidence="1">KCTC 13244</strain>
    </source>
</reference>
<dbReference type="Gene3D" id="3.40.50.150">
    <property type="entry name" value="Vaccinia Virus protein VP39"/>
    <property type="match status" value="1"/>
</dbReference>
<dbReference type="Proteomes" id="UP000075806">
    <property type="component" value="Unassembled WGS sequence"/>
</dbReference>
<dbReference type="InterPro" id="IPR007536">
    <property type="entry name" value="16SrRNA_methylTrfase_J"/>
</dbReference>
<protein>
    <recommendedName>
        <fullName evidence="3">Protein-L-IsoD(D-D) O-methyltransferase</fullName>
    </recommendedName>
</protein>
<proteinExistence type="predicted"/>
<dbReference type="InterPro" id="IPR029063">
    <property type="entry name" value="SAM-dependent_MTases_sf"/>
</dbReference>
<dbReference type="STRING" id="519424.AZF04_01185"/>
<dbReference type="PANTHER" id="PTHR36112:SF1">
    <property type="entry name" value="RIBOSOMAL RNA SMALL SUBUNIT METHYLTRANSFERASE J"/>
    <property type="match status" value="1"/>
</dbReference>
<keyword evidence="2" id="KW-1185">Reference proteome</keyword>
<evidence type="ECO:0000313" key="1">
    <source>
        <dbReference type="EMBL" id="KYG34976.1"/>
    </source>
</evidence>
<dbReference type="Pfam" id="PF04445">
    <property type="entry name" value="SAM_MT"/>
    <property type="match status" value="1"/>
</dbReference>
<sequence length="267" mass="30976">MHVTTVRKNSQKLEPLAKEIANAFESPYIERKSESLQSLVDRLKDDILVVGKNKHTYYPQGSNQPFFYHPNSALIRIKQIENNQREPLKEMTGLQKGMSFLDCTLGLAADSLVAQYLVGHEGKVVGVEANEMIAFIVKQGLQTWNDARSDLLELMKNIKVHHEHHLSFLKKQPSRSFDIVYFDPMFEQSIDESTGIKGLKEIALYEDLLIESFQEAQRVAKHRIVLKDHWKSSRFERFGLKVVKRQHAAFHYGYYDINEDMLEKNRL</sequence>
<evidence type="ECO:0000313" key="2">
    <source>
        <dbReference type="Proteomes" id="UP000075806"/>
    </source>
</evidence>
<dbReference type="SUPFAM" id="SSF53335">
    <property type="entry name" value="S-adenosyl-L-methionine-dependent methyltransferases"/>
    <property type="match status" value="1"/>
</dbReference>
<dbReference type="PANTHER" id="PTHR36112">
    <property type="entry name" value="RIBOSOMAL RNA SMALL SUBUNIT METHYLTRANSFERASE J"/>
    <property type="match status" value="1"/>
</dbReference>
<dbReference type="RefSeq" id="WP_061947226.1">
    <property type="nucleotide sequence ID" value="NZ_LTAO01000001.1"/>
</dbReference>
<organism evidence="1 2">
    <name type="scientific">Alkalihalobacillus trypoxylicola</name>
    <dbReference type="NCBI Taxonomy" id="519424"/>
    <lineage>
        <taxon>Bacteria</taxon>
        <taxon>Bacillati</taxon>
        <taxon>Bacillota</taxon>
        <taxon>Bacilli</taxon>
        <taxon>Bacillales</taxon>
        <taxon>Bacillaceae</taxon>
        <taxon>Alkalihalobacillus</taxon>
    </lineage>
</organism>
<dbReference type="EMBL" id="LTAO01000001">
    <property type="protein sequence ID" value="KYG34976.1"/>
    <property type="molecule type" value="Genomic_DNA"/>
</dbReference>
<gene>
    <name evidence="1" type="ORF">AZF04_01185</name>
</gene>
<comment type="caution">
    <text evidence="1">The sequence shown here is derived from an EMBL/GenBank/DDBJ whole genome shotgun (WGS) entry which is preliminary data.</text>
</comment>
<dbReference type="GO" id="GO:0008990">
    <property type="term" value="F:rRNA (guanine-N2-)-methyltransferase activity"/>
    <property type="evidence" value="ECO:0007669"/>
    <property type="project" value="InterPro"/>
</dbReference>
<name>A0A161PKY8_9BACI</name>